<dbReference type="Gene3D" id="3.10.310.10">
    <property type="entry name" value="Diaminopimelate Epimerase, Chain A, domain 1"/>
    <property type="match status" value="2"/>
</dbReference>
<dbReference type="EMBL" id="JAQIPB010000006">
    <property type="protein sequence ID" value="MDA7417308.1"/>
    <property type="molecule type" value="Genomic_DNA"/>
</dbReference>
<dbReference type="GO" id="GO:0016853">
    <property type="term" value="F:isomerase activity"/>
    <property type="evidence" value="ECO:0007669"/>
    <property type="project" value="UniProtKB-KW"/>
</dbReference>
<keyword evidence="2 3" id="KW-0413">Isomerase</keyword>
<dbReference type="RefSeq" id="WP_271428549.1">
    <property type="nucleotide sequence ID" value="NZ_JAQIPB010000006.1"/>
</dbReference>
<accession>A0AAE3N9I5</accession>
<evidence type="ECO:0000256" key="2">
    <source>
        <dbReference type="ARBA" id="ARBA00023235"/>
    </source>
</evidence>
<dbReference type="PANTHER" id="PTHR43709:SF2">
    <property type="entry name" value="DUF453 DOMAIN PROTEIN (AFU_ORTHOLOGUE AFUA_6G00360)"/>
    <property type="match status" value="1"/>
</dbReference>
<dbReference type="InterPro" id="IPR012709">
    <property type="entry name" value="PrpF"/>
</dbReference>
<dbReference type="GO" id="GO:0019629">
    <property type="term" value="P:propionate catabolic process, 2-methylcitrate cycle"/>
    <property type="evidence" value="ECO:0007669"/>
    <property type="project" value="InterPro"/>
</dbReference>
<dbReference type="SUPFAM" id="SSF54506">
    <property type="entry name" value="Diaminopimelate epimerase-like"/>
    <property type="match status" value="2"/>
</dbReference>
<comment type="caution">
    <text evidence="3">The sequence shown here is derived from an EMBL/GenBank/DDBJ whole genome shotgun (WGS) entry which is preliminary data.</text>
</comment>
<dbReference type="InterPro" id="IPR007400">
    <property type="entry name" value="PrpF-like"/>
</dbReference>
<protein>
    <submittedName>
        <fullName evidence="3">2-methylaconitate cis-trans isomerase PrpF</fullName>
    </submittedName>
</protein>
<reference evidence="3" key="1">
    <citation type="submission" date="2023-01" db="EMBL/GenBank/DDBJ databases">
        <title>Xenophilus mangrovi sp. nov., isolated from soil of Mangrove nature reserve.</title>
        <authorList>
            <person name="Xu S."/>
            <person name="Liu Z."/>
            <person name="Xu Y."/>
        </authorList>
    </citation>
    <scope>NUCLEOTIDE SEQUENCE</scope>
    <source>
        <strain evidence="3">YW8</strain>
    </source>
</reference>
<dbReference type="FunFam" id="3.10.310.10:FF:000018">
    <property type="entry name" value="2-methylaconitate cis-trans isomerase"/>
    <property type="match status" value="1"/>
</dbReference>
<comment type="similarity">
    <text evidence="1">Belongs to the PrpF family.</text>
</comment>
<evidence type="ECO:0000256" key="1">
    <source>
        <dbReference type="ARBA" id="ARBA00007673"/>
    </source>
</evidence>
<evidence type="ECO:0000313" key="3">
    <source>
        <dbReference type="EMBL" id="MDA7417308.1"/>
    </source>
</evidence>
<gene>
    <name evidence="3" type="primary">prpF</name>
    <name evidence="3" type="ORF">PGB34_13140</name>
</gene>
<dbReference type="NCBIfam" id="TIGR02334">
    <property type="entry name" value="prpF"/>
    <property type="match status" value="1"/>
</dbReference>
<dbReference type="Pfam" id="PF04303">
    <property type="entry name" value="PrpF"/>
    <property type="match status" value="1"/>
</dbReference>
<dbReference type="AlphaFoldDB" id="A0AAE3N9I5"/>
<evidence type="ECO:0000313" key="4">
    <source>
        <dbReference type="Proteomes" id="UP001212602"/>
    </source>
</evidence>
<organism evidence="3 4">
    <name type="scientific">Xenophilus arseniciresistens</name>
    <dbReference type="NCBI Taxonomy" id="1283306"/>
    <lineage>
        <taxon>Bacteria</taxon>
        <taxon>Pseudomonadati</taxon>
        <taxon>Pseudomonadota</taxon>
        <taxon>Betaproteobacteria</taxon>
        <taxon>Burkholderiales</taxon>
        <taxon>Comamonadaceae</taxon>
        <taxon>Xenophilus</taxon>
    </lineage>
</organism>
<dbReference type="PANTHER" id="PTHR43709">
    <property type="entry name" value="ACONITATE ISOMERASE-RELATED"/>
    <property type="match status" value="1"/>
</dbReference>
<proteinExistence type="inferred from homology"/>
<dbReference type="Proteomes" id="UP001212602">
    <property type="component" value="Unassembled WGS sequence"/>
</dbReference>
<name>A0AAE3N9I5_9BURK</name>
<keyword evidence="4" id="KW-1185">Reference proteome</keyword>
<sequence length="399" mass="41495">MPSDSQFPAQVRIPATYMRGGTSKGVFFKQEDLPPSCQAPGEARDRLFMRVIGSPDPYGKQIDGMGNGSSSTSKGVIIGKSTRADHDVDYLYGQVAIDSAFVDWSGNCGNLSTAAGAFAIHAGYVDAARVPDNGVCVVRIWQANIGKTIVAHVPVANGQVQETGDFELDGVTFPAAEIVLEFMDPADEGEDGGAMFPTGNVVDALEVPGLGTVQATMINSGIPTVFVNAAEIGHTGTELQDAINGDPALLAKFEALRVAGALRMGLIRTPEEAAKRQHTPKIAFVAPPVDYTASSGKAVRAADIDVLVRALSMGKLHHAMMGTASVAIATAAAIPGTLVNLAAGGGERNAVRFGHPSGTLRVGAQAKQVDGQWVVTKAVMSRSARILMEGVVRVPGGSF</sequence>